<keyword evidence="4" id="KW-1185">Reference proteome</keyword>
<dbReference type="PROSITE" id="PS51375">
    <property type="entry name" value="PPR"/>
    <property type="match status" value="1"/>
</dbReference>
<feature type="repeat" description="PPR" evidence="2">
    <location>
        <begin position="7"/>
        <end position="41"/>
    </location>
</feature>
<name>A0A498KA34_MALDO</name>
<dbReference type="AlphaFoldDB" id="A0A498KA34"/>
<evidence type="ECO:0000313" key="4">
    <source>
        <dbReference type="Proteomes" id="UP000290289"/>
    </source>
</evidence>
<dbReference type="Pfam" id="PF13041">
    <property type="entry name" value="PPR_2"/>
    <property type="match status" value="1"/>
</dbReference>
<accession>A0A498KA34</accession>
<dbReference type="NCBIfam" id="TIGR00756">
    <property type="entry name" value="PPR"/>
    <property type="match status" value="1"/>
</dbReference>
<dbReference type="EMBL" id="RDQH01000330">
    <property type="protein sequence ID" value="RXI02433.1"/>
    <property type="molecule type" value="Genomic_DNA"/>
</dbReference>
<dbReference type="InterPro" id="IPR011990">
    <property type="entry name" value="TPR-like_helical_dom_sf"/>
</dbReference>
<comment type="caution">
    <text evidence="3">The sequence shown here is derived from an EMBL/GenBank/DDBJ whole genome shotgun (WGS) entry which is preliminary data.</text>
</comment>
<reference evidence="3 4" key="1">
    <citation type="submission" date="2018-10" db="EMBL/GenBank/DDBJ databases">
        <title>A high-quality apple genome assembly.</title>
        <authorList>
            <person name="Hu J."/>
        </authorList>
    </citation>
    <scope>NUCLEOTIDE SEQUENCE [LARGE SCALE GENOMIC DNA]</scope>
    <source>
        <strain evidence="4">cv. HFTH1</strain>
        <tissue evidence="3">Young leaf</tissue>
    </source>
</reference>
<protein>
    <recommendedName>
        <fullName evidence="5">Pentacotripeptide-repeat region of PRORP domain-containing protein</fullName>
    </recommendedName>
</protein>
<evidence type="ECO:0000256" key="2">
    <source>
        <dbReference type="PROSITE-ProRule" id="PRU00708"/>
    </source>
</evidence>
<evidence type="ECO:0000256" key="1">
    <source>
        <dbReference type="ARBA" id="ARBA00022737"/>
    </source>
</evidence>
<evidence type="ECO:0008006" key="5">
    <source>
        <dbReference type="Google" id="ProtNLM"/>
    </source>
</evidence>
<gene>
    <name evidence="3" type="ORF">DVH24_030362</name>
</gene>
<dbReference type="Gene3D" id="1.25.40.10">
    <property type="entry name" value="Tetratricopeptide repeat domain"/>
    <property type="match status" value="1"/>
</dbReference>
<organism evidence="3 4">
    <name type="scientific">Malus domestica</name>
    <name type="common">Apple</name>
    <name type="synonym">Pyrus malus</name>
    <dbReference type="NCBI Taxonomy" id="3750"/>
    <lineage>
        <taxon>Eukaryota</taxon>
        <taxon>Viridiplantae</taxon>
        <taxon>Streptophyta</taxon>
        <taxon>Embryophyta</taxon>
        <taxon>Tracheophyta</taxon>
        <taxon>Spermatophyta</taxon>
        <taxon>Magnoliopsida</taxon>
        <taxon>eudicotyledons</taxon>
        <taxon>Gunneridae</taxon>
        <taxon>Pentapetalae</taxon>
        <taxon>rosids</taxon>
        <taxon>fabids</taxon>
        <taxon>Rosales</taxon>
        <taxon>Rosaceae</taxon>
        <taxon>Amygdaloideae</taxon>
        <taxon>Maleae</taxon>
        <taxon>Malus</taxon>
    </lineage>
</organism>
<dbReference type="InterPro" id="IPR002885">
    <property type="entry name" value="PPR_rpt"/>
</dbReference>
<dbReference type="Proteomes" id="UP000290289">
    <property type="component" value="Chromosome 4"/>
</dbReference>
<evidence type="ECO:0000313" key="3">
    <source>
        <dbReference type="EMBL" id="RXI02433.1"/>
    </source>
</evidence>
<sequence length="88" mass="9959">MLHCIRNVISWTALIAGYAETNRPHEAFTVFRRMKVESVEPDERAMLAAESLRVPIWVPSTWGSGSITTLTSMDFVSWLNNTKCKTSL</sequence>
<keyword evidence="1" id="KW-0677">Repeat</keyword>
<proteinExistence type="predicted"/>